<keyword evidence="1" id="KW-0812">Transmembrane</keyword>
<gene>
    <name evidence="3" type="ORF">BDN71DRAFT_567990</name>
</gene>
<evidence type="ECO:0000313" key="4">
    <source>
        <dbReference type="Proteomes" id="UP000807025"/>
    </source>
</evidence>
<name>A0A9P5ZJV5_PLEER</name>
<keyword evidence="1" id="KW-1133">Transmembrane helix</keyword>
<organism evidence="3 4">
    <name type="scientific">Pleurotus eryngii</name>
    <name type="common">Boletus of the steppes</name>
    <dbReference type="NCBI Taxonomy" id="5323"/>
    <lineage>
        <taxon>Eukaryota</taxon>
        <taxon>Fungi</taxon>
        <taxon>Dikarya</taxon>
        <taxon>Basidiomycota</taxon>
        <taxon>Agaricomycotina</taxon>
        <taxon>Agaricomycetes</taxon>
        <taxon>Agaricomycetidae</taxon>
        <taxon>Agaricales</taxon>
        <taxon>Pleurotineae</taxon>
        <taxon>Pleurotaceae</taxon>
        <taxon>Pleurotus</taxon>
    </lineage>
</organism>
<keyword evidence="1" id="KW-0472">Membrane</keyword>
<feature type="transmembrane region" description="Helical" evidence="1">
    <location>
        <begin position="51"/>
        <end position="71"/>
    </location>
</feature>
<evidence type="ECO:0000313" key="3">
    <source>
        <dbReference type="EMBL" id="KAF9487950.1"/>
    </source>
</evidence>
<keyword evidence="4" id="KW-1185">Reference proteome</keyword>
<feature type="domain" description="DUF6534" evidence="2">
    <location>
        <begin position="1"/>
        <end position="75"/>
    </location>
</feature>
<dbReference type="InterPro" id="IPR045339">
    <property type="entry name" value="DUF6534"/>
</dbReference>
<dbReference type="Pfam" id="PF20152">
    <property type="entry name" value="DUF6534"/>
    <property type="match status" value="1"/>
</dbReference>
<comment type="caution">
    <text evidence="3">The sequence shown here is derived from an EMBL/GenBank/DDBJ whole genome shotgun (WGS) entry which is preliminary data.</text>
</comment>
<reference evidence="3" key="1">
    <citation type="submission" date="2020-11" db="EMBL/GenBank/DDBJ databases">
        <authorList>
            <consortium name="DOE Joint Genome Institute"/>
            <person name="Ahrendt S."/>
            <person name="Riley R."/>
            <person name="Andreopoulos W."/>
            <person name="Labutti K."/>
            <person name="Pangilinan J."/>
            <person name="Ruiz-Duenas F.J."/>
            <person name="Barrasa J.M."/>
            <person name="Sanchez-Garcia M."/>
            <person name="Camarero S."/>
            <person name="Miyauchi S."/>
            <person name="Serrano A."/>
            <person name="Linde D."/>
            <person name="Babiker R."/>
            <person name="Drula E."/>
            <person name="Ayuso-Fernandez I."/>
            <person name="Pacheco R."/>
            <person name="Padilla G."/>
            <person name="Ferreira P."/>
            <person name="Barriuso J."/>
            <person name="Kellner H."/>
            <person name="Castanera R."/>
            <person name="Alfaro M."/>
            <person name="Ramirez L."/>
            <person name="Pisabarro A.G."/>
            <person name="Kuo A."/>
            <person name="Tritt A."/>
            <person name="Lipzen A."/>
            <person name="He G."/>
            <person name="Yan M."/>
            <person name="Ng V."/>
            <person name="Cullen D."/>
            <person name="Martin F."/>
            <person name="Rosso M.-N."/>
            <person name="Henrissat B."/>
            <person name="Hibbett D."/>
            <person name="Martinez A.T."/>
            <person name="Grigoriev I.V."/>
        </authorList>
    </citation>
    <scope>NUCLEOTIDE SEQUENCE</scope>
    <source>
        <strain evidence="3">ATCC 90797</strain>
    </source>
</reference>
<dbReference type="AlphaFoldDB" id="A0A9P5ZJV5"/>
<sequence>MFYYLRGGLNLGTSTKCLVTLLITYTLTTGLVMSVVSLTALAIFSTEATRAYLPLVHFMISNIYVNSYLAGLNWRVGLRNLGQGSGSLSMQSSLSLQNEITQATLLCAVSRLVMAILHPRKFSVESSAAV</sequence>
<dbReference type="EMBL" id="MU154740">
    <property type="protein sequence ID" value="KAF9487950.1"/>
    <property type="molecule type" value="Genomic_DNA"/>
</dbReference>
<evidence type="ECO:0000259" key="2">
    <source>
        <dbReference type="Pfam" id="PF20152"/>
    </source>
</evidence>
<evidence type="ECO:0000256" key="1">
    <source>
        <dbReference type="SAM" id="Phobius"/>
    </source>
</evidence>
<protein>
    <recommendedName>
        <fullName evidence="2">DUF6534 domain-containing protein</fullName>
    </recommendedName>
</protein>
<feature type="transmembrane region" description="Helical" evidence="1">
    <location>
        <begin position="20"/>
        <end position="44"/>
    </location>
</feature>
<proteinExistence type="predicted"/>
<dbReference type="Proteomes" id="UP000807025">
    <property type="component" value="Unassembled WGS sequence"/>
</dbReference>
<accession>A0A9P5ZJV5</accession>